<keyword evidence="1" id="KW-0472">Membrane</keyword>
<keyword evidence="3" id="KW-1185">Reference proteome</keyword>
<evidence type="ECO:0000313" key="2">
    <source>
        <dbReference type="EMBL" id="SDX28938.1"/>
    </source>
</evidence>
<feature type="transmembrane region" description="Helical" evidence="1">
    <location>
        <begin position="98"/>
        <end position="129"/>
    </location>
</feature>
<evidence type="ECO:0000313" key="3">
    <source>
        <dbReference type="Proteomes" id="UP000198534"/>
    </source>
</evidence>
<dbReference type="AlphaFoldDB" id="A0A1H3AHX2"/>
<feature type="transmembrane region" description="Helical" evidence="1">
    <location>
        <begin position="169"/>
        <end position="190"/>
    </location>
</feature>
<name>A0A1H3AHX2_9BACL</name>
<dbReference type="Pfam" id="PF12730">
    <property type="entry name" value="ABC2_membrane_4"/>
    <property type="match status" value="1"/>
</dbReference>
<proteinExistence type="predicted"/>
<protein>
    <recommendedName>
        <fullName evidence="4">ABC-2 type transport system permease protein</fullName>
    </recommendedName>
</protein>
<reference evidence="2 3" key="1">
    <citation type="submission" date="2016-10" db="EMBL/GenBank/DDBJ databases">
        <authorList>
            <person name="de Groot N.N."/>
        </authorList>
    </citation>
    <scope>NUCLEOTIDE SEQUENCE [LARGE SCALE GENOMIC DNA]</scope>
    <source>
        <strain evidence="2 3">DSM 45610</strain>
    </source>
</reference>
<dbReference type="STRING" id="1048340.SAMN05444487_11383"/>
<dbReference type="RefSeq" id="WP_091741647.1">
    <property type="nucleotide sequence ID" value="NZ_FNNQ01000013.1"/>
</dbReference>
<feature type="transmembrane region" description="Helical" evidence="1">
    <location>
        <begin position="141"/>
        <end position="162"/>
    </location>
</feature>
<gene>
    <name evidence="2" type="ORF">SAMN05444487_11383</name>
</gene>
<keyword evidence="1" id="KW-0812">Transmembrane</keyword>
<dbReference type="OrthoDB" id="3190532at2"/>
<dbReference type="EMBL" id="FNNQ01000013">
    <property type="protein sequence ID" value="SDX28938.1"/>
    <property type="molecule type" value="Genomic_DNA"/>
</dbReference>
<dbReference type="Proteomes" id="UP000198534">
    <property type="component" value="Unassembled WGS sequence"/>
</dbReference>
<organism evidence="2 3">
    <name type="scientific">Marininema mesophilum</name>
    <dbReference type="NCBI Taxonomy" id="1048340"/>
    <lineage>
        <taxon>Bacteria</taxon>
        <taxon>Bacillati</taxon>
        <taxon>Bacillota</taxon>
        <taxon>Bacilli</taxon>
        <taxon>Bacillales</taxon>
        <taxon>Thermoactinomycetaceae</taxon>
        <taxon>Marininema</taxon>
    </lineage>
</organism>
<feature type="transmembrane region" description="Helical" evidence="1">
    <location>
        <begin position="16"/>
        <end position="37"/>
    </location>
</feature>
<feature type="transmembrane region" description="Helical" evidence="1">
    <location>
        <begin position="57"/>
        <end position="77"/>
    </location>
</feature>
<accession>A0A1H3AHX2</accession>
<dbReference type="CDD" id="cd21809">
    <property type="entry name" value="ABC-2_lan_permease-like"/>
    <property type="match status" value="1"/>
</dbReference>
<sequence>MMGLLLSDARKIKGTWIPWLLLVAPIGFSLLQVVNYMTRPEILKPLGWVGLMAQANYFWPVVLILGFAIATSMVAGMEHDASSWKVIFSLPINKFSTYVSKFFLLLIYIIGFVFLTLIGLLLVGLLFSLGPIKWSLVLEQLFYPCLAGIPVLALQLWISMIFHNQALSITVGIIGAMLCLFLAYSSVKLFNILPWAYIPLASPLNKGEYMQWPLFGVIIGVFLLIIGGIHFSKREL</sequence>
<keyword evidence="1" id="KW-1133">Transmembrane helix</keyword>
<feature type="transmembrane region" description="Helical" evidence="1">
    <location>
        <begin position="210"/>
        <end position="231"/>
    </location>
</feature>
<evidence type="ECO:0008006" key="4">
    <source>
        <dbReference type="Google" id="ProtNLM"/>
    </source>
</evidence>
<evidence type="ECO:0000256" key="1">
    <source>
        <dbReference type="SAM" id="Phobius"/>
    </source>
</evidence>